<sequence>MAATHCCRQSPSVSLLFGQISADDIDAALESGLMDFVDCAACRAGDPDYAAMADVLTATRERLAQAWAARDRYRARNARLARRAAERDARRTAADAGKRSSLPAAAAAILARAKAKAAGRDAP</sequence>
<keyword evidence="2" id="KW-1185">Reference proteome</keyword>
<reference evidence="1 2" key="1">
    <citation type="submission" date="2017-09" db="EMBL/GenBank/DDBJ databases">
        <authorList>
            <person name="Ehlers B."/>
            <person name="Leendertz F.H."/>
        </authorList>
    </citation>
    <scope>NUCLEOTIDE SEQUENCE [LARGE SCALE GENOMIC DNA]</scope>
    <source>
        <strain evidence="1 2">CGMCC 1.10978</strain>
    </source>
</reference>
<accession>A0A286DG62</accession>
<gene>
    <name evidence="1" type="ORF">SAMN06296416_11449</name>
</gene>
<evidence type="ECO:0000313" key="1">
    <source>
        <dbReference type="EMBL" id="SOD57570.1"/>
    </source>
</evidence>
<evidence type="ECO:0000313" key="2">
    <source>
        <dbReference type="Proteomes" id="UP000219374"/>
    </source>
</evidence>
<dbReference type="Proteomes" id="UP000219374">
    <property type="component" value="Unassembled WGS sequence"/>
</dbReference>
<dbReference type="AlphaFoldDB" id="A0A286DG62"/>
<dbReference type="RefSeq" id="WP_097123616.1">
    <property type="nucleotide sequence ID" value="NZ_OCND01000014.1"/>
</dbReference>
<organism evidence="1 2">
    <name type="scientific">Pseudoxanthomonas wuyuanensis</name>
    <dbReference type="NCBI Taxonomy" id="1073196"/>
    <lineage>
        <taxon>Bacteria</taxon>
        <taxon>Pseudomonadati</taxon>
        <taxon>Pseudomonadota</taxon>
        <taxon>Gammaproteobacteria</taxon>
        <taxon>Lysobacterales</taxon>
        <taxon>Lysobacteraceae</taxon>
        <taxon>Pseudoxanthomonas</taxon>
    </lineage>
</organism>
<proteinExistence type="predicted"/>
<dbReference type="EMBL" id="OCND01000014">
    <property type="protein sequence ID" value="SOD57570.1"/>
    <property type="molecule type" value="Genomic_DNA"/>
</dbReference>
<name>A0A286DG62_9GAMM</name>
<protein>
    <submittedName>
        <fullName evidence="1">Uncharacterized protein</fullName>
    </submittedName>
</protein>